<evidence type="ECO:0000256" key="1">
    <source>
        <dbReference type="SAM" id="SignalP"/>
    </source>
</evidence>
<gene>
    <name evidence="2" type="ORF">H8706_11530</name>
</gene>
<dbReference type="Proteomes" id="UP000647416">
    <property type="component" value="Unassembled WGS sequence"/>
</dbReference>
<name>A0A926FEY5_9FIRM</name>
<keyword evidence="3" id="KW-1185">Reference proteome</keyword>
<sequence length="153" mass="16581">MKKIIAIVLCLIVMSLPLTSLAAPEFLGSSYVGTADYLVDILNPDSFSTTTSNSVCVVSAAAKAGTNVAIYMYDVSTGMYRKINTYFNGVKFEETAVGASGLYARQVLLREGLNKILVYAQKDNAVQTTRLEVTLLSEAYVGNLKTFITSRLN</sequence>
<feature type="chain" id="PRO_5037874753" evidence="1">
    <location>
        <begin position="23"/>
        <end position="153"/>
    </location>
</feature>
<dbReference type="RefSeq" id="WP_262432760.1">
    <property type="nucleotide sequence ID" value="NZ_JACRTE010000037.1"/>
</dbReference>
<dbReference type="EMBL" id="JACRTE010000037">
    <property type="protein sequence ID" value="MBC8597487.1"/>
    <property type="molecule type" value="Genomic_DNA"/>
</dbReference>
<reference evidence="2" key="1">
    <citation type="submission" date="2020-08" db="EMBL/GenBank/DDBJ databases">
        <title>Genome public.</title>
        <authorList>
            <person name="Liu C."/>
            <person name="Sun Q."/>
        </authorList>
    </citation>
    <scope>NUCLEOTIDE SEQUENCE</scope>
    <source>
        <strain evidence="2">NSJ-50</strain>
    </source>
</reference>
<dbReference type="AlphaFoldDB" id="A0A926FEY5"/>
<organism evidence="2 3">
    <name type="scientific">Qingrenia yutianensis</name>
    <dbReference type="NCBI Taxonomy" id="2763676"/>
    <lineage>
        <taxon>Bacteria</taxon>
        <taxon>Bacillati</taxon>
        <taxon>Bacillota</taxon>
        <taxon>Clostridia</taxon>
        <taxon>Eubacteriales</taxon>
        <taxon>Oscillospiraceae</taxon>
        <taxon>Qingrenia</taxon>
    </lineage>
</organism>
<keyword evidence="1" id="KW-0732">Signal</keyword>
<evidence type="ECO:0000313" key="2">
    <source>
        <dbReference type="EMBL" id="MBC8597487.1"/>
    </source>
</evidence>
<feature type="signal peptide" evidence="1">
    <location>
        <begin position="1"/>
        <end position="22"/>
    </location>
</feature>
<proteinExistence type="predicted"/>
<accession>A0A926FEY5</accession>
<evidence type="ECO:0000313" key="3">
    <source>
        <dbReference type="Proteomes" id="UP000647416"/>
    </source>
</evidence>
<protein>
    <submittedName>
        <fullName evidence="2">Uncharacterized protein</fullName>
    </submittedName>
</protein>
<comment type="caution">
    <text evidence="2">The sequence shown here is derived from an EMBL/GenBank/DDBJ whole genome shotgun (WGS) entry which is preliminary data.</text>
</comment>